<feature type="coiled-coil region" evidence="1">
    <location>
        <begin position="337"/>
        <end position="364"/>
    </location>
</feature>
<dbReference type="InterPro" id="IPR027417">
    <property type="entry name" value="P-loop_NTPase"/>
</dbReference>
<keyword evidence="1" id="KW-0175">Coiled coil</keyword>
<gene>
    <name evidence="2" type="ORF">WGH24286_00458</name>
</gene>
<name>A0ABM8Z9L4_9LACO</name>
<sequence length="494" mass="57756">MWVKYLDATAGFEEIKYTLDKKSNLITSNGHNTRGKTSFIRFLIWGLGFDVSLTDAFEEDNTNVELGICDNNKLLYKINRLGNVIYITEFGNIETITKYNLPDQELDVLQQLTKSTNKILLEQLIGAFYFDQDIGLRVWNRGKVVQKLKGKEKNYSLQIDNILCALQGLDYKKIIHKKEQFENKKKSVQKLKEAIIIFNNDYEVDHVDEEIDSLNNKLTMINFEIKKTKEKIDLYASGLKKQEKFFELIDELNMAVHDNDGNIVLVDRENLIYDKEKNNKLKDIETFYQNHLKNLYNQKKEINAKKDIHDNNLTKIENPELLYENLKNEINYSGIKIKTLDIIYEEFSKEIDKLKDELSFIVTQGKYNDLWNKATKYGNILNVENYFSYEKNKIRTKNLKYTGTKRNLLVFSYRLAIYAAIMEELNIYLPIVLDSPASQEMDIDNLNLMLNLIKNELPSIQLIVATNQKNNFKWGKQINITNGMFGNLDTNLLN</sequence>
<keyword evidence="3" id="KW-1185">Reference proteome</keyword>
<evidence type="ECO:0000256" key="1">
    <source>
        <dbReference type="SAM" id="Coils"/>
    </source>
</evidence>
<reference evidence="2 3" key="1">
    <citation type="submission" date="2021-11" db="EMBL/GenBank/DDBJ databases">
        <authorList>
            <person name="Depoorter E."/>
        </authorList>
    </citation>
    <scope>NUCLEOTIDE SEQUENCE [LARGE SCALE GENOMIC DNA]</scope>
    <source>
        <strain evidence="2 3">LMG 24286</strain>
    </source>
</reference>
<evidence type="ECO:0008006" key="4">
    <source>
        <dbReference type="Google" id="ProtNLM"/>
    </source>
</evidence>
<accession>A0ABM8Z9L4</accession>
<dbReference type="EMBL" id="CAKKNT010000003">
    <property type="protein sequence ID" value="CAH0418042.1"/>
    <property type="molecule type" value="Genomic_DNA"/>
</dbReference>
<evidence type="ECO:0000313" key="3">
    <source>
        <dbReference type="Proteomes" id="UP000789719"/>
    </source>
</evidence>
<protein>
    <recommendedName>
        <fullName evidence="4">Rad50/SbcC-type AAA domain-containing protein</fullName>
    </recommendedName>
</protein>
<evidence type="ECO:0000313" key="2">
    <source>
        <dbReference type="EMBL" id="CAH0418042.1"/>
    </source>
</evidence>
<dbReference type="RefSeq" id="WP_230098147.1">
    <property type="nucleotide sequence ID" value="NZ_CAKKNT010000003.1"/>
</dbReference>
<organism evidence="2 3">
    <name type="scientific">Periweissella ghanensis</name>
    <dbReference type="NCBI Taxonomy" id="467997"/>
    <lineage>
        <taxon>Bacteria</taxon>
        <taxon>Bacillati</taxon>
        <taxon>Bacillota</taxon>
        <taxon>Bacilli</taxon>
        <taxon>Lactobacillales</taxon>
        <taxon>Lactobacillaceae</taxon>
        <taxon>Periweissella</taxon>
    </lineage>
</organism>
<dbReference type="Gene3D" id="3.40.50.300">
    <property type="entry name" value="P-loop containing nucleotide triphosphate hydrolases"/>
    <property type="match status" value="1"/>
</dbReference>
<proteinExistence type="predicted"/>
<dbReference type="Proteomes" id="UP000789719">
    <property type="component" value="Unassembled WGS sequence"/>
</dbReference>
<comment type="caution">
    <text evidence="2">The sequence shown here is derived from an EMBL/GenBank/DDBJ whole genome shotgun (WGS) entry which is preliminary data.</text>
</comment>